<organism evidence="2 3">
    <name type="scientific">Caldicellulosiruptor naganoensis</name>
    <dbReference type="NCBI Taxonomy" id="29324"/>
    <lineage>
        <taxon>Bacteria</taxon>
        <taxon>Bacillati</taxon>
        <taxon>Bacillota</taxon>
        <taxon>Bacillota incertae sedis</taxon>
        <taxon>Caldicellulosiruptorales</taxon>
        <taxon>Caldicellulosiruptoraceae</taxon>
        <taxon>Caldicellulosiruptor</taxon>
    </lineage>
</organism>
<reference evidence="2" key="1">
    <citation type="submission" date="2022-12" db="EMBL/GenBank/DDBJ databases">
        <authorList>
            <person name="Bing R.G."/>
            <person name="Willard D.J."/>
            <person name="Manesh M.J.H."/>
            <person name="Laemthong T."/>
            <person name="Crosby J.R."/>
            <person name="Kelly R.M."/>
        </authorList>
    </citation>
    <scope>NUCLEOTIDE SEQUENCE</scope>
    <source>
        <strain evidence="2">DSM 8991</strain>
    </source>
</reference>
<keyword evidence="1" id="KW-0812">Transmembrane</keyword>
<dbReference type="Proteomes" id="UP001164745">
    <property type="component" value="Chromosome"/>
</dbReference>
<proteinExistence type="predicted"/>
<name>A0ABY7BM23_9FIRM</name>
<keyword evidence="3" id="KW-1185">Reference proteome</keyword>
<keyword evidence="1" id="KW-1133">Transmembrane helix</keyword>
<evidence type="ECO:0000313" key="2">
    <source>
        <dbReference type="EMBL" id="WAM32071.1"/>
    </source>
</evidence>
<sequence length="304" mass="35291">MKERFSRVFGIVLFTEFLLFCALVVYIQFQTNTYSFIAWVLICLSSILITITGYVFGILPYIREICSRVEKMQEILKEINEDFNLGVKSDVEFENSLNIIKSQLKFLQGESQKADEFFEQYKEIIIRNVKLIYDMAKNKNEKEIEGLARSLLNIVEASIYSKHIFVPLWYEIICFQTVLSGCVYSIKNNFEIVVNVQEEGLKQSLVVHGILTSLAKLFIYCGGRQFPIKNILQLSVINLSGHLSLRLYYNNTVQDLNKIEELLNRLKQRFYLYYPEGTYAVNYSSGENHLVIEISVPIVESSIR</sequence>
<gene>
    <name evidence="2" type="ORF">OTJ99_000573</name>
</gene>
<evidence type="ECO:0000313" key="3">
    <source>
        <dbReference type="Proteomes" id="UP001164745"/>
    </source>
</evidence>
<feature type="transmembrane region" description="Helical" evidence="1">
    <location>
        <begin position="7"/>
        <end position="29"/>
    </location>
</feature>
<evidence type="ECO:0000256" key="1">
    <source>
        <dbReference type="SAM" id="Phobius"/>
    </source>
</evidence>
<feature type="transmembrane region" description="Helical" evidence="1">
    <location>
        <begin position="35"/>
        <end position="62"/>
    </location>
</feature>
<evidence type="ECO:0008006" key="4">
    <source>
        <dbReference type="Google" id="ProtNLM"/>
    </source>
</evidence>
<keyword evidence="1" id="KW-0472">Membrane</keyword>
<dbReference type="EMBL" id="CP113864">
    <property type="protein sequence ID" value="WAM32071.1"/>
    <property type="molecule type" value="Genomic_DNA"/>
</dbReference>
<dbReference type="RefSeq" id="WP_045165321.1">
    <property type="nucleotide sequence ID" value="NZ_CP113864.1"/>
</dbReference>
<accession>A0ABY7BM23</accession>
<protein>
    <recommendedName>
        <fullName evidence="4">Histidine kinase</fullName>
    </recommendedName>
</protein>